<comment type="caution">
    <text evidence="1">The sequence shown here is derived from an EMBL/GenBank/DDBJ whole genome shotgun (WGS) entry which is preliminary data.</text>
</comment>
<reference evidence="1 2" key="1">
    <citation type="submission" date="2019-03" db="EMBL/GenBank/DDBJ databases">
        <title>Draft genome sequences of novel Actinobacteria.</title>
        <authorList>
            <person name="Sahin N."/>
            <person name="Ay H."/>
            <person name="Saygin H."/>
        </authorList>
    </citation>
    <scope>NUCLEOTIDE SEQUENCE [LARGE SCALE GENOMIC DNA]</scope>
    <source>
        <strain evidence="1 2">16K309</strain>
    </source>
</reference>
<evidence type="ECO:0000313" key="2">
    <source>
        <dbReference type="Proteomes" id="UP000295674"/>
    </source>
</evidence>
<gene>
    <name evidence="1" type="ORF">E1181_11965</name>
</gene>
<organism evidence="1 2">
    <name type="scientific">Saccharopolyspora terrae</name>
    <dbReference type="NCBI Taxonomy" id="2530384"/>
    <lineage>
        <taxon>Bacteria</taxon>
        <taxon>Bacillati</taxon>
        <taxon>Actinomycetota</taxon>
        <taxon>Actinomycetes</taxon>
        <taxon>Pseudonocardiales</taxon>
        <taxon>Pseudonocardiaceae</taxon>
        <taxon>Saccharopolyspora</taxon>
    </lineage>
</organism>
<dbReference type="Proteomes" id="UP000295674">
    <property type="component" value="Unassembled WGS sequence"/>
</dbReference>
<sequence length="73" mass="8146">MIDQLLTVSSKRELRIGVYVDAFNVYYGERAACGRGTAGWRWLDLAALAKSVINPHVWPNARGSVRQTVAWLA</sequence>
<evidence type="ECO:0008006" key="3">
    <source>
        <dbReference type="Google" id="ProtNLM"/>
    </source>
</evidence>
<dbReference type="EMBL" id="SMKS01000015">
    <property type="protein sequence ID" value="TDD06705.1"/>
    <property type="molecule type" value="Genomic_DNA"/>
</dbReference>
<evidence type="ECO:0000313" key="1">
    <source>
        <dbReference type="EMBL" id="TDD06705.1"/>
    </source>
</evidence>
<proteinExistence type="predicted"/>
<keyword evidence="2" id="KW-1185">Reference proteome</keyword>
<protein>
    <recommendedName>
        <fullName evidence="3">NYN domain-containing protein</fullName>
    </recommendedName>
</protein>
<dbReference type="AlphaFoldDB" id="A0A4R4VW58"/>
<name>A0A4R4VW58_9PSEU</name>
<dbReference type="OrthoDB" id="9809421at2"/>
<accession>A0A4R4VW58</accession>